<dbReference type="InterPro" id="IPR009057">
    <property type="entry name" value="Homeodomain-like_sf"/>
</dbReference>
<evidence type="ECO:0000256" key="3">
    <source>
        <dbReference type="ARBA" id="ARBA00023163"/>
    </source>
</evidence>
<dbReference type="Pfam" id="PF02311">
    <property type="entry name" value="AraC_binding"/>
    <property type="match status" value="1"/>
</dbReference>
<keyword evidence="2" id="KW-0238">DNA-binding</keyword>
<dbReference type="PROSITE" id="PS01124">
    <property type="entry name" value="HTH_ARAC_FAMILY_2"/>
    <property type="match status" value="1"/>
</dbReference>
<dbReference type="InterPro" id="IPR018060">
    <property type="entry name" value="HTH_AraC"/>
</dbReference>
<reference evidence="6" key="1">
    <citation type="journal article" date="2019" name="Int. J. Syst. Evol. Microbiol.">
        <title>The Global Catalogue of Microorganisms (GCM) 10K type strain sequencing project: providing services to taxonomists for standard genome sequencing and annotation.</title>
        <authorList>
            <consortium name="The Broad Institute Genomics Platform"/>
            <consortium name="The Broad Institute Genome Sequencing Center for Infectious Disease"/>
            <person name="Wu L."/>
            <person name="Ma J."/>
        </authorList>
    </citation>
    <scope>NUCLEOTIDE SEQUENCE [LARGE SCALE GENOMIC DNA]</scope>
    <source>
        <strain evidence="6">CCUG 59129</strain>
    </source>
</reference>
<dbReference type="SMART" id="SM00342">
    <property type="entry name" value="HTH_ARAC"/>
    <property type="match status" value="1"/>
</dbReference>
<dbReference type="PRINTS" id="PR00032">
    <property type="entry name" value="HTHARAC"/>
</dbReference>
<dbReference type="SUPFAM" id="SSF51215">
    <property type="entry name" value="Regulatory protein AraC"/>
    <property type="match status" value="1"/>
</dbReference>
<keyword evidence="1" id="KW-0805">Transcription regulation</keyword>
<feature type="domain" description="HTH araC/xylS-type" evidence="4">
    <location>
        <begin position="173"/>
        <end position="275"/>
    </location>
</feature>
<name>A0ABW3HLU7_9BACL</name>
<protein>
    <submittedName>
        <fullName evidence="5">AraC family transcriptional regulator</fullName>
    </submittedName>
</protein>
<organism evidence="5 6">
    <name type="scientific">Paenibacillus chungangensis</name>
    <dbReference type="NCBI Taxonomy" id="696535"/>
    <lineage>
        <taxon>Bacteria</taxon>
        <taxon>Bacillati</taxon>
        <taxon>Bacillota</taxon>
        <taxon>Bacilli</taxon>
        <taxon>Bacillales</taxon>
        <taxon>Paenibacillaceae</taxon>
        <taxon>Paenibacillus</taxon>
    </lineage>
</organism>
<dbReference type="InterPro" id="IPR020449">
    <property type="entry name" value="Tscrpt_reg_AraC-type_HTH"/>
</dbReference>
<dbReference type="PANTHER" id="PTHR43280">
    <property type="entry name" value="ARAC-FAMILY TRANSCRIPTIONAL REGULATOR"/>
    <property type="match status" value="1"/>
</dbReference>
<dbReference type="Proteomes" id="UP001596989">
    <property type="component" value="Unassembled WGS sequence"/>
</dbReference>
<dbReference type="SUPFAM" id="SSF46689">
    <property type="entry name" value="Homeodomain-like"/>
    <property type="match status" value="2"/>
</dbReference>
<gene>
    <name evidence="5" type="ORF">ACFQ2I_03690</name>
</gene>
<dbReference type="RefSeq" id="WP_377562267.1">
    <property type="nucleotide sequence ID" value="NZ_JBHTJZ010000005.1"/>
</dbReference>
<keyword evidence="3" id="KW-0804">Transcription</keyword>
<dbReference type="PANTHER" id="PTHR43280:SF28">
    <property type="entry name" value="HTH-TYPE TRANSCRIPTIONAL ACTIVATOR RHAS"/>
    <property type="match status" value="1"/>
</dbReference>
<dbReference type="Pfam" id="PF12833">
    <property type="entry name" value="HTH_18"/>
    <property type="match status" value="1"/>
</dbReference>
<evidence type="ECO:0000313" key="5">
    <source>
        <dbReference type="EMBL" id="MFD0958482.1"/>
    </source>
</evidence>
<dbReference type="Gene3D" id="1.10.10.60">
    <property type="entry name" value="Homeodomain-like"/>
    <property type="match status" value="2"/>
</dbReference>
<dbReference type="InterPro" id="IPR003313">
    <property type="entry name" value="AraC-bd"/>
</dbReference>
<dbReference type="InterPro" id="IPR037923">
    <property type="entry name" value="HTH-like"/>
</dbReference>
<sequence>MERQIHLLTLPQSPYFCMPESIGHYYDYPEHHVYRSKDAINSFNIHYVLSGKGYVEVQGEIHTLSAGHAVLYFPRQEQHYYSSKDDPWNIRWFHFYGDGMRDYLVQQGMHLSQLWTLRQPQLWEQAHEELLAEAEERRMLRPVRLSALAYQLLALFLEQAVPLRKGSSGTAGSRILELLPEMQQQATEPFELQKWAELAGVSPHYFCKLFRSTMEMTPVAFITRCRLQMAKQWLLDRKTASIGDIAKEAGYPSVSYFNKRFMEHEGMTPTDYRQLYAIGGVARRR</sequence>
<comment type="caution">
    <text evidence="5">The sequence shown here is derived from an EMBL/GenBank/DDBJ whole genome shotgun (WGS) entry which is preliminary data.</text>
</comment>
<evidence type="ECO:0000313" key="6">
    <source>
        <dbReference type="Proteomes" id="UP001596989"/>
    </source>
</evidence>
<accession>A0ABW3HLU7</accession>
<dbReference type="EMBL" id="JBHTJZ010000005">
    <property type="protein sequence ID" value="MFD0958482.1"/>
    <property type="molecule type" value="Genomic_DNA"/>
</dbReference>
<proteinExistence type="predicted"/>
<evidence type="ECO:0000259" key="4">
    <source>
        <dbReference type="PROSITE" id="PS01124"/>
    </source>
</evidence>
<evidence type="ECO:0000256" key="1">
    <source>
        <dbReference type="ARBA" id="ARBA00023015"/>
    </source>
</evidence>
<keyword evidence="6" id="KW-1185">Reference proteome</keyword>
<dbReference type="Gene3D" id="2.60.120.280">
    <property type="entry name" value="Regulatory protein AraC"/>
    <property type="match status" value="1"/>
</dbReference>
<evidence type="ECO:0000256" key="2">
    <source>
        <dbReference type="ARBA" id="ARBA00023125"/>
    </source>
</evidence>